<dbReference type="Gene3D" id="1.10.3450.10">
    <property type="entry name" value="TTHA0068-like"/>
    <property type="match status" value="1"/>
</dbReference>
<sequence length="168" mass="18454">MKRYVPHLPLPPYAYVPGIHPHPISHPDGHSYRTETPPLDLPAELRSCESFLVGIDLFNAGYYWEAHEAWEPIWLAQKRSAAPREPIQGLILLAAAGVKAREGSAAGVARHADLAHKRLKSADASSLPLNLDELRNLAILTLDQADRILNTEPAPVVVIFPTAIILVD</sequence>
<dbReference type="AlphaFoldDB" id="A0A2S8GIQ9"/>
<accession>A0A2S8GIQ9</accession>
<dbReference type="Proteomes" id="UP000237819">
    <property type="component" value="Unassembled WGS sequence"/>
</dbReference>
<evidence type="ECO:0000313" key="2">
    <source>
        <dbReference type="Proteomes" id="UP000237819"/>
    </source>
</evidence>
<dbReference type="Pfam" id="PF03745">
    <property type="entry name" value="DUF309"/>
    <property type="match status" value="1"/>
</dbReference>
<dbReference type="InterPro" id="IPR005500">
    <property type="entry name" value="DUF309"/>
</dbReference>
<protein>
    <submittedName>
        <fullName evidence="1">DUF309 domain-containing protein</fullName>
    </submittedName>
</protein>
<name>A0A2S8GIQ9_9BACT</name>
<organism evidence="1 2">
    <name type="scientific">Blastopirellula marina</name>
    <dbReference type="NCBI Taxonomy" id="124"/>
    <lineage>
        <taxon>Bacteria</taxon>
        <taxon>Pseudomonadati</taxon>
        <taxon>Planctomycetota</taxon>
        <taxon>Planctomycetia</taxon>
        <taxon>Pirellulales</taxon>
        <taxon>Pirellulaceae</taxon>
        <taxon>Blastopirellula</taxon>
    </lineage>
</organism>
<comment type="caution">
    <text evidence="1">The sequence shown here is derived from an EMBL/GenBank/DDBJ whole genome shotgun (WGS) entry which is preliminary data.</text>
</comment>
<dbReference type="InterPro" id="IPR023203">
    <property type="entry name" value="TTHA0068_sf"/>
</dbReference>
<dbReference type="SUPFAM" id="SSF140663">
    <property type="entry name" value="TTHA0068-like"/>
    <property type="match status" value="1"/>
</dbReference>
<dbReference type="OrthoDB" id="9799942at2"/>
<reference evidence="1 2" key="1">
    <citation type="submission" date="2018-02" db="EMBL/GenBank/DDBJ databases">
        <title>Comparative genomes isolates from brazilian mangrove.</title>
        <authorList>
            <person name="Araujo J.E."/>
            <person name="Taketani R.G."/>
            <person name="Silva M.C.P."/>
            <person name="Loureco M.V."/>
            <person name="Andreote F.D."/>
        </authorList>
    </citation>
    <scope>NUCLEOTIDE SEQUENCE [LARGE SCALE GENOMIC DNA]</scope>
    <source>
        <strain evidence="1 2">Nap-Phe MGV</strain>
    </source>
</reference>
<proteinExistence type="predicted"/>
<dbReference type="RefSeq" id="WP_105337287.1">
    <property type="nucleotide sequence ID" value="NZ_PUHZ01000020.1"/>
</dbReference>
<dbReference type="EMBL" id="PUHZ01000020">
    <property type="protein sequence ID" value="PQO44318.1"/>
    <property type="molecule type" value="Genomic_DNA"/>
</dbReference>
<gene>
    <name evidence="1" type="ORF">C5Y93_20365</name>
</gene>
<evidence type="ECO:0000313" key="1">
    <source>
        <dbReference type="EMBL" id="PQO44318.1"/>
    </source>
</evidence>